<dbReference type="RefSeq" id="WP_241039603.1">
    <property type="nucleotide sequence ID" value="NZ_BAAAJF010000011.1"/>
</dbReference>
<feature type="domain" description="Ketoreductase" evidence="4">
    <location>
        <begin position="5"/>
        <end position="190"/>
    </location>
</feature>
<keyword evidence="6" id="KW-1185">Reference proteome</keyword>
<dbReference type="SMART" id="SM00822">
    <property type="entry name" value="PKS_KR"/>
    <property type="match status" value="1"/>
</dbReference>
<dbReference type="Pfam" id="PF00106">
    <property type="entry name" value="adh_short"/>
    <property type="match status" value="1"/>
</dbReference>
<dbReference type="InterPro" id="IPR051687">
    <property type="entry name" value="Peroxisomal_Beta-Oxidation"/>
</dbReference>
<dbReference type="InterPro" id="IPR036291">
    <property type="entry name" value="NAD(P)-bd_dom_sf"/>
</dbReference>
<organism evidence="5 6">
    <name type="scientific">Pseudonocardia alaniniphila</name>
    <dbReference type="NCBI Taxonomy" id="75291"/>
    <lineage>
        <taxon>Bacteria</taxon>
        <taxon>Bacillati</taxon>
        <taxon>Actinomycetota</taxon>
        <taxon>Actinomycetes</taxon>
        <taxon>Pseudonocardiales</taxon>
        <taxon>Pseudonocardiaceae</taxon>
        <taxon>Pseudonocardia</taxon>
    </lineage>
</organism>
<name>A0ABS9TK62_9PSEU</name>
<gene>
    <name evidence="5" type="ORF">MMF94_24670</name>
</gene>
<dbReference type="PROSITE" id="PS00061">
    <property type="entry name" value="ADH_SHORT"/>
    <property type="match status" value="1"/>
</dbReference>
<dbReference type="PRINTS" id="PR00080">
    <property type="entry name" value="SDRFAMILY"/>
</dbReference>
<dbReference type="Gene3D" id="3.40.50.720">
    <property type="entry name" value="NAD(P)-binding Rossmann-like Domain"/>
    <property type="match status" value="1"/>
</dbReference>
<dbReference type="Proteomes" id="UP001299970">
    <property type="component" value="Unassembled WGS sequence"/>
</dbReference>
<proteinExistence type="inferred from homology"/>
<reference evidence="5 6" key="1">
    <citation type="submission" date="2022-03" db="EMBL/GenBank/DDBJ databases">
        <title>Pseudonocardia alaer sp. nov., a novel actinomycete isolated from reed forest soil.</title>
        <authorList>
            <person name="Wang L."/>
        </authorList>
    </citation>
    <scope>NUCLEOTIDE SEQUENCE [LARGE SCALE GENOMIC DNA]</scope>
    <source>
        <strain evidence="5 6">Y-16303</strain>
    </source>
</reference>
<evidence type="ECO:0000259" key="4">
    <source>
        <dbReference type="SMART" id="SM00822"/>
    </source>
</evidence>
<evidence type="ECO:0000313" key="5">
    <source>
        <dbReference type="EMBL" id="MCH6168900.1"/>
    </source>
</evidence>
<dbReference type="PRINTS" id="PR00081">
    <property type="entry name" value="GDHRDH"/>
</dbReference>
<dbReference type="EMBL" id="JAKXMK010000022">
    <property type="protein sequence ID" value="MCH6168900.1"/>
    <property type="molecule type" value="Genomic_DNA"/>
</dbReference>
<dbReference type="InterPro" id="IPR020904">
    <property type="entry name" value="Sc_DH/Rdtase_CS"/>
</dbReference>
<dbReference type="InterPro" id="IPR002347">
    <property type="entry name" value="SDR_fam"/>
</dbReference>
<dbReference type="InterPro" id="IPR057326">
    <property type="entry name" value="KR_dom"/>
</dbReference>
<dbReference type="PANTHER" id="PTHR45024">
    <property type="entry name" value="DEHYDROGENASES, SHORT CHAIN"/>
    <property type="match status" value="1"/>
</dbReference>
<protein>
    <submittedName>
        <fullName evidence="5">SDR family oxidoreductase</fullName>
    </submittedName>
</protein>
<sequence length="300" mass="30268">MLAGRVVVVTGSGRGLGRAYARAVAAAGAAVVVNDVDADAAAVVVAEIAAAGGRAVPVVAPVGPTATADALVAAAVEHFGRLDAMVTNAGLLRDRTIGKMSDEDFDLVLETHLRGTFTCARAALARFREQGGGGRLVLIGSPAGQRASFGQTNYSAAKAGIVGMTRTLAAEAARHGVTVNALVPVALTRMVATIPAFAEAVAAVEAGEPVPSRLREAGVGTAEDVAPLLVYLLSGAAAGVTGQALGIGGDRITVWTHPTVAAEVSREGGWTAESIAEVFPEQLAPHLQPYTPDVPAEATR</sequence>
<evidence type="ECO:0000256" key="3">
    <source>
        <dbReference type="RuleBase" id="RU000363"/>
    </source>
</evidence>
<evidence type="ECO:0000313" key="6">
    <source>
        <dbReference type="Proteomes" id="UP001299970"/>
    </source>
</evidence>
<evidence type="ECO:0000256" key="2">
    <source>
        <dbReference type="ARBA" id="ARBA00023002"/>
    </source>
</evidence>
<dbReference type="PANTHER" id="PTHR45024:SF2">
    <property type="entry name" value="SCP2 DOMAIN-CONTAINING PROTEIN"/>
    <property type="match status" value="1"/>
</dbReference>
<evidence type="ECO:0000256" key="1">
    <source>
        <dbReference type="ARBA" id="ARBA00006484"/>
    </source>
</evidence>
<comment type="caution">
    <text evidence="5">The sequence shown here is derived from an EMBL/GenBank/DDBJ whole genome shotgun (WGS) entry which is preliminary data.</text>
</comment>
<accession>A0ABS9TK62</accession>
<dbReference type="SUPFAM" id="SSF51735">
    <property type="entry name" value="NAD(P)-binding Rossmann-fold domains"/>
    <property type="match status" value="1"/>
</dbReference>
<keyword evidence="2" id="KW-0560">Oxidoreductase</keyword>
<comment type="similarity">
    <text evidence="1 3">Belongs to the short-chain dehydrogenases/reductases (SDR) family.</text>
</comment>